<dbReference type="Proteomes" id="UP000831701">
    <property type="component" value="Chromosome 21"/>
</dbReference>
<evidence type="ECO:0000313" key="2">
    <source>
        <dbReference type="Proteomes" id="UP000831701"/>
    </source>
</evidence>
<protein>
    <submittedName>
        <fullName evidence="1">Uncharacterized protein</fullName>
    </submittedName>
</protein>
<accession>A0ACB8VGQ6</accession>
<dbReference type="EMBL" id="CM041551">
    <property type="protein sequence ID" value="KAI3354754.1"/>
    <property type="molecule type" value="Genomic_DNA"/>
</dbReference>
<gene>
    <name evidence="1" type="ORF">L3Q82_004521</name>
</gene>
<name>A0ACB8VGQ6_9TELE</name>
<comment type="caution">
    <text evidence="1">The sequence shown here is derived from an EMBL/GenBank/DDBJ whole genome shotgun (WGS) entry which is preliminary data.</text>
</comment>
<keyword evidence="2" id="KW-1185">Reference proteome</keyword>
<sequence>MDSISMMGDRRSPVFLTASTPHHFHRAQACFLPNGTKNGVGVGDAGTACLHVQPTVAILGTGDFSKCLTIRLLRCGFYVVVGSRHPKLAAQSFPHVVDVTHHEDAVRKASIVFLAVRREHYSVLSDLKHLLQGKILVDVSNNRRANQYPESNAEYLASLLPDSIVVKGFNVFICSDSVEARQQIMELARQLNFQPVDMGTLSSSRDIENMPIQLFPGWKGPVLAAVALAIFFFAYSFVRDIIYPYVKYKQSDFYKIPIEMVNRTLPTVAITLLALVYLAGQLAAAHQLYYGTKYRHFPHWLEGWLQSRKQLGLLSFFLAAVHVLYSLCLPMRRSERYLLLNTAYQQIHANVENAWNEEEVWRVEMYVSFGIMSLGLLSLLAITSIPSVHSMLNWREFSFIQSTLGYIALLIATFHGLLFGWKRAFEEEAYRFYLYLPPSFVVALALPVCVILGKVLMLLPCVARKLHRIRRGQDSSQYQCQRLEPVGSAAHVSPERVTIMHFGMKVTIREELIHCCSTAGKHLLNCS</sequence>
<proteinExistence type="predicted"/>
<organism evidence="1 2">
    <name type="scientific">Scortum barcoo</name>
    <name type="common">barcoo grunter</name>
    <dbReference type="NCBI Taxonomy" id="214431"/>
    <lineage>
        <taxon>Eukaryota</taxon>
        <taxon>Metazoa</taxon>
        <taxon>Chordata</taxon>
        <taxon>Craniata</taxon>
        <taxon>Vertebrata</taxon>
        <taxon>Euteleostomi</taxon>
        <taxon>Actinopterygii</taxon>
        <taxon>Neopterygii</taxon>
        <taxon>Teleostei</taxon>
        <taxon>Neoteleostei</taxon>
        <taxon>Acanthomorphata</taxon>
        <taxon>Eupercaria</taxon>
        <taxon>Centrarchiformes</taxon>
        <taxon>Terapontoidei</taxon>
        <taxon>Terapontidae</taxon>
        <taxon>Scortum</taxon>
    </lineage>
</organism>
<evidence type="ECO:0000313" key="1">
    <source>
        <dbReference type="EMBL" id="KAI3354754.1"/>
    </source>
</evidence>
<reference evidence="1" key="1">
    <citation type="submission" date="2022-04" db="EMBL/GenBank/DDBJ databases">
        <title>Jade perch genome.</title>
        <authorList>
            <person name="Chao B."/>
        </authorList>
    </citation>
    <scope>NUCLEOTIDE SEQUENCE</scope>
    <source>
        <strain evidence="1">CB-2022</strain>
    </source>
</reference>